<keyword evidence="15" id="KW-1185">Reference proteome</keyword>
<evidence type="ECO:0000256" key="3">
    <source>
        <dbReference type="ARBA" id="ARBA00022475"/>
    </source>
</evidence>
<accession>E4U1T6</accession>
<dbReference type="CDD" id="cd03789">
    <property type="entry name" value="GT9_LPS_heptosyltransferase"/>
    <property type="match status" value="1"/>
</dbReference>
<evidence type="ECO:0000256" key="13">
    <source>
        <dbReference type="ARBA" id="ARBA00049201"/>
    </source>
</evidence>
<comment type="subcellular location">
    <subcellularLocation>
        <location evidence="1">Cell inner membrane</location>
        <topology evidence="1">Peripheral membrane protein</topology>
        <orientation evidence="1">Cytoplasmic side</orientation>
    </subcellularLocation>
</comment>
<keyword evidence="5" id="KW-0328">Glycosyltransferase</keyword>
<name>E4U1T6_SULKY</name>
<comment type="catalytic activity">
    <reaction evidence="13">
        <text>an alpha-Kdo-(2-&gt;4)-alpha-Kdo-(2-&gt;6)-lipid A + ADP-L-glycero-beta-D-manno-heptose = an L-alpha-D-Hep-(1-&gt;5)-[alpha-Kdo-(2-&gt;4)]-alpha-Kdo-(2-&gt;6)-lipid A + ADP + H(+)</text>
        <dbReference type="Rhea" id="RHEA:74067"/>
        <dbReference type="ChEBI" id="CHEBI:15378"/>
        <dbReference type="ChEBI" id="CHEBI:61506"/>
        <dbReference type="ChEBI" id="CHEBI:176431"/>
        <dbReference type="ChEBI" id="CHEBI:193068"/>
        <dbReference type="ChEBI" id="CHEBI:456216"/>
        <dbReference type="EC" id="2.4.99.23"/>
    </reaction>
</comment>
<evidence type="ECO:0000256" key="10">
    <source>
        <dbReference type="ARBA" id="ARBA00044041"/>
    </source>
</evidence>
<evidence type="ECO:0000256" key="4">
    <source>
        <dbReference type="ARBA" id="ARBA00022519"/>
    </source>
</evidence>
<dbReference type="EC" id="2.4.99.23" evidence="10"/>
<dbReference type="PANTHER" id="PTHR30160">
    <property type="entry name" value="TETRAACYLDISACCHARIDE 4'-KINASE-RELATED"/>
    <property type="match status" value="1"/>
</dbReference>
<dbReference type="GO" id="GO:0005886">
    <property type="term" value="C:plasma membrane"/>
    <property type="evidence" value="ECO:0007669"/>
    <property type="project" value="UniProtKB-SubCell"/>
</dbReference>
<evidence type="ECO:0000256" key="7">
    <source>
        <dbReference type="ARBA" id="ARBA00022985"/>
    </source>
</evidence>
<reference evidence="14 15" key="1">
    <citation type="journal article" date="2012" name="Stand. Genomic Sci.">
        <title>Complete genome sequence of the sulfur compounds oxidizing chemolithoautotroph Sulfuricurvum kujiense type strain (YK-1(T)).</title>
        <authorList>
            <person name="Han C."/>
            <person name="Kotsyurbenko O."/>
            <person name="Chertkov O."/>
            <person name="Held B."/>
            <person name="Lapidus A."/>
            <person name="Nolan M."/>
            <person name="Lucas S."/>
            <person name="Hammon N."/>
            <person name="Deshpande S."/>
            <person name="Cheng J.F."/>
            <person name="Tapia R."/>
            <person name="Goodwin L.A."/>
            <person name="Pitluck S."/>
            <person name="Liolios K."/>
            <person name="Pagani I."/>
            <person name="Ivanova N."/>
            <person name="Mavromatis K."/>
            <person name="Mikhailova N."/>
            <person name="Pati A."/>
            <person name="Chen A."/>
            <person name="Palaniappan K."/>
            <person name="Land M."/>
            <person name="Hauser L."/>
            <person name="Chang Y.J."/>
            <person name="Jeffries C.D."/>
            <person name="Brambilla E.M."/>
            <person name="Rohde M."/>
            <person name="Spring S."/>
            <person name="Sikorski J."/>
            <person name="Goker M."/>
            <person name="Woyke T."/>
            <person name="Bristow J."/>
            <person name="Eisen J.A."/>
            <person name="Markowitz V."/>
            <person name="Hugenholtz P."/>
            <person name="Kyrpides N.C."/>
            <person name="Klenk H.P."/>
            <person name="Detter J.C."/>
        </authorList>
    </citation>
    <scope>NUCLEOTIDE SEQUENCE [LARGE SCALE GENOMIC DNA]</scope>
    <source>
        <strain evidence="15">ATCC BAA-921 / DSM 16994 / JCM 11577 / YK-1</strain>
    </source>
</reference>
<evidence type="ECO:0000313" key="14">
    <source>
        <dbReference type="EMBL" id="ADR34559.1"/>
    </source>
</evidence>
<keyword evidence="8" id="KW-0472">Membrane</keyword>
<evidence type="ECO:0000256" key="6">
    <source>
        <dbReference type="ARBA" id="ARBA00022679"/>
    </source>
</evidence>
<dbReference type="GO" id="GO:0008713">
    <property type="term" value="F:ADP-heptose-lipopolysaccharide heptosyltransferase activity"/>
    <property type="evidence" value="ECO:0007669"/>
    <property type="project" value="TreeGrafter"/>
</dbReference>
<dbReference type="GO" id="GO:0009244">
    <property type="term" value="P:lipopolysaccharide core region biosynthetic process"/>
    <property type="evidence" value="ECO:0007669"/>
    <property type="project" value="InterPro"/>
</dbReference>
<dbReference type="InterPro" id="IPR011908">
    <property type="entry name" value="LipoPS_heptosylTferase-I"/>
</dbReference>
<dbReference type="PANTHER" id="PTHR30160:SF19">
    <property type="entry name" value="LIPOPOLYSACCHARIDE HEPTOSYLTRANSFERASE 1"/>
    <property type="match status" value="1"/>
</dbReference>
<sequence>MLMNTRNFRIAIVRLSALGDIVNTAVVLQIIRKHYPEATIDWYVEEAFAPILNDHPLISKVISVPLKRIKKTKSLHLLKETVRSLKSHPPYDQIIDAQGLLKSALVTYFLQGKVHGFDRFSAREKLAARFYDTVSSIPYELNIIKRNVLVITEALNIPYNENDILNKEPLFPLRDKPKTLSETKNIACVIGASWPSKCYPKEHFAALCSQLPYPCHLIWGSEAEKLDAQWICEQTSNAKVAPKMSLGELVSFIGHCDLTIGNDTGPTHMAWAMNKASITLFGPTNERMIFPTEINIGIKSPSSVNILKINRNDFSIQEIDPQTVLQKAKELLS</sequence>
<evidence type="ECO:0000256" key="5">
    <source>
        <dbReference type="ARBA" id="ARBA00022676"/>
    </source>
</evidence>
<dbReference type="InterPro" id="IPR051199">
    <property type="entry name" value="LPS_LOS_Heptosyltrfase"/>
</dbReference>
<evidence type="ECO:0000256" key="12">
    <source>
        <dbReference type="ARBA" id="ARBA00044330"/>
    </source>
</evidence>
<comment type="pathway">
    <text evidence="2">Bacterial outer membrane biogenesis; LPS core biosynthesis.</text>
</comment>
<protein>
    <recommendedName>
        <fullName evidence="11">Lipopolysaccharide heptosyltransferase 1</fullName>
        <ecNumber evidence="10">2.4.99.23</ecNumber>
    </recommendedName>
    <alternativeName>
        <fullName evidence="12">ADP-heptose:lipopolysaccharide heptosyltransferase I</fullName>
    </alternativeName>
</protein>
<proteinExistence type="inferred from homology"/>
<dbReference type="HOGENOM" id="CLU_038371_6_0_7"/>
<dbReference type="EMBL" id="CP002355">
    <property type="protein sequence ID" value="ADR34559.1"/>
    <property type="molecule type" value="Genomic_DNA"/>
</dbReference>
<keyword evidence="6" id="KW-0808">Transferase</keyword>
<evidence type="ECO:0000313" key="15">
    <source>
        <dbReference type="Proteomes" id="UP000008721"/>
    </source>
</evidence>
<dbReference type="GO" id="GO:0005829">
    <property type="term" value="C:cytosol"/>
    <property type="evidence" value="ECO:0007669"/>
    <property type="project" value="TreeGrafter"/>
</dbReference>
<dbReference type="Proteomes" id="UP000008721">
    <property type="component" value="Chromosome"/>
</dbReference>
<evidence type="ECO:0000256" key="11">
    <source>
        <dbReference type="ARBA" id="ARBA00044190"/>
    </source>
</evidence>
<evidence type="ECO:0000256" key="2">
    <source>
        <dbReference type="ARBA" id="ARBA00004713"/>
    </source>
</evidence>
<gene>
    <name evidence="14" type="ordered locus">Sulku_1899</name>
</gene>
<dbReference type="SUPFAM" id="SSF53756">
    <property type="entry name" value="UDP-Glycosyltransferase/glycogen phosphorylase"/>
    <property type="match status" value="1"/>
</dbReference>
<dbReference type="InterPro" id="IPR002201">
    <property type="entry name" value="Glyco_trans_9"/>
</dbReference>
<organism evidence="14 15">
    <name type="scientific">Sulfuricurvum kujiense (strain ATCC BAA-921 / DSM 16994 / JCM 11577 / YK-1)</name>
    <dbReference type="NCBI Taxonomy" id="709032"/>
    <lineage>
        <taxon>Bacteria</taxon>
        <taxon>Pseudomonadati</taxon>
        <taxon>Campylobacterota</taxon>
        <taxon>Epsilonproteobacteria</taxon>
        <taxon>Campylobacterales</taxon>
        <taxon>Sulfurimonadaceae</taxon>
        <taxon>Sulfuricurvum</taxon>
    </lineage>
</organism>
<evidence type="ECO:0000256" key="9">
    <source>
        <dbReference type="ARBA" id="ARBA00043995"/>
    </source>
</evidence>
<dbReference type="KEGG" id="sku:Sulku_1899"/>
<dbReference type="NCBIfam" id="TIGR02193">
    <property type="entry name" value="heptsyl_trn_I"/>
    <property type="match status" value="1"/>
</dbReference>
<dbReference type="eggNOG" id="COG0859">
    <property type="taxonomic scope" value="Bacteria"/>
</dbReference>
<evidence type="ECO:0000256" key="8">
    <source>
        <dbReference type="ARBA" id="ARBA00023136"/>
    </source>
</evidence>
<dbReference type="AlphaFoldDB" id="E4U1T6"/>
<dbReference type="Pfam" id="PF01075">
    <property type="entry name" value="Glyco_transf_9"/>
    <property type="match status" value="1"/>
</dbReference>
<evidence type="ECO:0000256" key="1">
    <source>
        <dbReference type="ARBA" id="ARBA00004515"/>
    </source>
</evidence>
<comment type="similarity">
    <text evidence="9">Belongs to the glycosyltransferase 9 family.</text>
</comment>
<keyword evidence="4" id="KW-0997">Cell inner membrane</keyword>
<dbReference type="STRING" id="709032.Sulku_1899"/>
<dbReference type="Gene3D" id="3.40.50.2000">
    <property type="entry name" value="Glycogen Phosphorylase B"/>
    <property type="match status" value="2"/>
</dbReference>
<dbReference type="CAZy" id="GT9">
    <property type="family name" value="Glycosyltransferase Family 9"/>
</dbReference>
<keyword evidence="3" id="KW-1003">Cell membrane</keyword>
<keyword evidence="7" id="KW-0448">Lipopolysaccharide biosynthesis</keyword>